<dbReference type="EMBL" id="CBTY010000006">
    <property type="protein sequence ID" value="CDI05068.1"/>
    <property type="molecule type" value="Genomic_DNA"/>
</dbReference>
<protein>
    <submittedName>
        <fullName evidence="3">Transcriptional regulator AsnC family</fullName>
    </submittedName>
</protein>
<dbReference type="EMBL" id="CAJNAQ010000005">
    <property type="protein sequence ID" value="CAE6493012.1"/>
    <property type="molecule type" value="Genomic_DNA"/>
</dbReference>
<dbReference type="SUPFAM" id="SSF54909">
    <property type="entry name" value="Dimeric alpha+beta barrel"/>
    <property type="match status" value="1"/>
</dbReference>
<reference evidence="3" key="1">
    <citation type="journal article" date="2013" name="PLoS ONE">
        <title>Enrichment and Genome Sequence of the Group I.1a Ammonia-Oxidizing Archaeon ?Ca. Nitrosotenuis uzonensis? Representing a Clade Globally.</title>
        <authorList>
            <person name="Lebedeva E.V."/>
            <person name="Hatzenpichler R."/>
            <person name="Pelletier E."/>
            <person name="Schuster N."/>
            <person name="Hauzmayer S."/>
            <person name="Bulaev A."/>
            <person name="Grigor'eva N.V."/>
            <person name="Galushko A."/>
            <person name="Schmid M."/>
            <person name="Palatinszky M."/>
            <person name="Le Paslier D."/>
            <person name="Daims H."/>
            <person name="Wagner M."/>
        </authorList>
    </citation>
    <scope>NUCLEOTIDE SEQUENCE [LARGE SCALE GENOMIC DNA]</scope>
    <source>
        <strain evidence="3">N4</strain>
    </source>
</reference>
<gene>
    <name evidence="3" type="ORF">NITUZ_140143</name>
    <name evidence="2" type="ORF">NUZ5A_50104</name>
</gene>
<sequence length="78" mass="8749">MTTAYVLINCDLGSEDKVLSELKSIKKIKETRGVFGAYDIVTKIEAPSSEMVKDIISSKIRRIDRIRSTLTLMGVDEK</sequence>
<dbReference type="InterPro" id="IPR019887">
    <property type="entry name" value="Tscrpt_reg_AsnC/Lrp_C"/>
</dbReference>
<dbReference type="STRING" id="1407055.NITUZ_140143"/>
<dbReference type="OrthoDB" id="8136at2157"/>
<dbReference type="InterPro" id="IPR011008">
    <property type="entry name" value="Dimeric_a/b-barrel"/>
</dbReference>
<evidence type="ECO:0000313" key="2">
    <source>
        <dbReference type="EMBL" id="CAE6493012.1"/>
    </source>
</evidence>
<keyword evidence="4" id="KW-1185">Reference proteome</keyword>
<organism evidence="3 4">
    <name type="scientific">Candidatus Nitrosotenuis uzonensis</name>
    <dbReference type="NCBI Taxonomy" id="1407055"/>
    <lineage>
        <taxon>Archaea</taxon>
        <taxon>Nitrososphaerota</taxon>
        <taxon>Candidatus Nitrosotenuis</taxon>
    </lineage>
</organism>
<evidence type="ECO:0000313" key="4">
    <source>
        <dbReference type="Proteomes" id="UP000018159"/>
    </source>
</evidence>
<proteinExistence type="predicted"/>
<name>V6ARL1_9ARCH</name>
<reference evidence="3" key="2">
    <citation type="submission" date="2013-10" db="EMBL/GenBank/DDBJ databases">
        <authorList>
            <person name="Regsiter A."/>
        </authorList>
    </citation>
    <scope>NUCLEOTIDE SEQUENCE</scope>
    <source>
        <strain evidence="3">N4</strain>
    </source>
</reference>
<reference evidence="2" key="3">
    <citation type="submission" date="2021-02" db="EMBL/GenBank/DDBJ databases">
        <authorList>
            <person name="Han P."/>
        </authorList>
    </citation>
    <scope>NUCLEOTIDE SEQUENCE</scope>
    <source>
        <strain evidence="2">Candidatus Nitrosotenuis uzonensis 5A</strain>
    </source>
</reference>
<dbReference type="Gene3D" id="3.30.70.920">
    <property type="match status" value="1"/>
</dbReference>
<evidence type="ECO:0000313" key="3">
    <source>
        <dbReference type="EMBL" id="CDI05068.1"/>
    </source>
</evidence>
<dbReference type="RefSeq" id="WP_048194445.1">
    <property type="nucleotide sequence ID" value="NZ_CAJNAQ010000005.1"/>
</dbReference>
<dbReference type="Pfam" id="PF01037">
    <property type="entry name" value="AsnC_trans_reg"/>
    <property type="match status" value="1"/>
</dbReference>
<dbReference type="Proteomes" id="UP000655759">
    <property type="component" value="Unassembled WGS sequence"/>
</dbReference>
<comment type="caution">
    <text evidence="3">The sequence shown here is derived from an EMBL/GenBank/DDBJ whole genome shotgun (WGS) entry which is preliminary data.</text>
</comment>
<accession>V6ARL1</accession>
<dbReference type="AlphaFoldDB" id="V6ARL1"/>
<evidence type="ECO:0000259" key="1">
    <source>
        <dbReference type="Pfam" id="PF01037"/>
    </source>
</evidence>
<feature type="domain" description="Transcription regulator AsnC/Lrp ligand binding" evidence="1">
    <location>
        <begin position="6"/>
        <end position="73"/>
    </location>
</feature>
<dbReference type="Proteomes" id="UP000018159">
    <property type="component" value="Unassembled WGS sequence"/>
</dbReference>